<gene>
    <name evidence="9" type="ORF">PPROV_000647700</name>
</gene>
<dbReference type="PROSITE" id="PS51049">
    <property type="entry name" value="KASH"/>
    <property type="match status" value="1"/>
</dbReference>
<feature type="region of interest" description="Disordered" evidence="7">
    <location>
        <begin position="226"/>
        <end position="253"/>
    </location>
</feature>
<evidence type="ECO:0000313" key="10">
    <source>
        <dbReference type="Proteomes" id="UP000660262"/>
    </source>
</evidence>
<proteinExistence type="inferred from homology"/>
<protein>
    <recommendedName>
        <fullName evidence="8">KASH domain-containing protein</fullName>
    </recommendedName>
</protein>
<evidence type="ECO:0000256" key="5">
    <source>
        <dbReference type="ARBA" id="ARBA00023136"/>
    </source>
</evidence>
<dbReference type="EMBL" id="BNJQ01000018">
    <property type="protein sequence ID" value="GHP07735.1"/>
    <property type="molecule type" value="Genomic_DNA"/>
</dbReference>
<dbReference type="InterPro" id="IPR027951">
    <property type="entry name" value="Nepro_N"/>
</dbReference>
<evidence type="ECO:0000259" key="8">
    <source>
        <dbReference type="PROSITE" id="PS51049"/>
    </source>
</evidence>
<keyword evidence="6" id="KW-0539">Nucleus</keyword>
<evidence type="ECO:0000313" key="9">
    <source>
        <dbReference type="EMBL" id="GHP07735.1"/>
    </source>
</evidence>
<accession>A0A830HM98</accession>
<feature type="compositionally biased region" description="Basic and acidic residues" evidence="7">
    <location>
        <begin position="350"/>
        <end position="366"/>
    </location>
</feature>
<dbReference type="AlphaFoldDB" id="A0A830HM98"/>
<evidence type="ECO:0000256" key="1">
    <source>
        <dbReference type="ARBA" id="ARBA00004126"/>
    </source>
</evidence>
<dbReference type="GO" id="GO:0031965">
    <property type="term" value="C:nuclear membrane"/>
    <property type="evidence" value="ECO:0007669"/>
    <property type="project" value="UniProtKB-SubCell"/>
</dbReference>
<feature type="region of interest" description="Disordered" evidence="7">
    <location>
        <begin position="275"/>
        <end position="317"/>
    </location>
</feature>
<keyword evidence="4" id="KW-1133">Transmembrane helix</keyword>
<evidence type="ECO:0000256" key="6">
    <source>
        <dbReference type="ARBA" id="ARBA00023242"/>
    </source>
</evidence>
<dbReference type="InterPro" id="IPR012315">
    <property type="entry name" value="KASH"/>
</dbReference>
<keyword evidence="3" id="KW-0812">Transmembrane</keyword>
<dbReference type="Proteomes" id="UP000660262">
    <property type="component" value="Unassembled WGS sequence"/>
</dbReference>
<evidence type="ECO:0000256" key="3">
    <source>
        <dbReference type="ARBA" id="ARBA00022692"/>
    </source>
</evidence>
<feature type="domain" description="KASH" evidence="8">
    <location>
        <begin position="145"/>
        <end position="202"/>
    </location>
</feature>
<comment type="similarity">
    <text evidence="2">Belongs to the nesprin family.</text>
</comment>
<comment type="subcellular location">
    <subcellularLocation>
        <location evidence="1">Nucleus membrane</location>
    </subcellularLocation>
</comment>
<comment type="caution">
    <text evidence="9">The sequence shown here is derived from an EMBL/GenBank/DDBJ whole genome shotgun (WGS) entry which is preliminary data.</text>
</comment>
<sequence length="426" mass="45403">MRRRPVSLTLLPPPRIVDAVDTTPDSSVFHSLASVPWEPLLRSLTAIALWREYDILSRSLSHNSSQQRRSFAFRHLRRVKSTMRALQDADVAGTWARIRAAAEKTQDGTMPSAEALEDAAVHLGAAARLALLCRREAQAATIPVASAVARGHFMSLYVVLLAVLCSTRVALLALAKACCVAHNRLAQAAPLAVSRMHNPPPRARKAPLVLAVVASAGGGERVVAVASTSNEEERAALGEENFAGVEHDDDDEDLGEAVDASEFMPLESGLGVWMDTGGGGVGDVEDEENAAEEEEEEEEAAAAEEPVVVPNPKSLDEPVAFASSAPAFVRIQQPSPPSVPKGPFVGAKRSAKESEKVPVEGIRERPVAAAAEEPPLKKKKKKKLGGGVDGDTNSNRAGVGKQKDKKKEKKKSENDDAFAGLLHGIF</sequence>
<feature type="region of interest" description="Disordered" evidence="7">
    <location>
        <begin position="330"/>
        <end position="426"/>
    </location>
</feature>
<keyword evidence="5" id="KW-0472">Membrane</keyword>
<evidence type="ECO:0000256" key="4">
    <source>
        <dbReference type="ARBA" id="ARBA00022989"/>
    </source>
</evidence>
<reference evidence="9" key="1">
    <citation type="submission" date="2020-10" db="EMBL/GenBank/DDBJ databases">
        <title>Unveiling of a novel bifunctional photoreceptor, Dualchrome1, isolated from a cosmopolitan green alga.</title>
        <authorList>
            <person name="Suzuki S."/>
            <person name="Kawachi M."/>
        </authorList>
    </citation>
    <scope>NUCLEOTIDE SEQUENCE</scope>
    <source>
        <strain evidence="9">NIES 2893</strain>
    </source>
</reference>
<organism evidence="9 10">
    <name type="scientific">Pycnococcus provasolii</name>
    <dbReference type="NCBI Taxonomy" id="41880"/>
    <lineage>
        <taxon>Eukaryota</taxon>
        <taxon>Viridiplantae</taxon>
        <taxon>Chlorophyta</taxon>
        <taxon>Pseudoscourfieldiophyceae</taxon>
        <taxon>Pseudoscourfieldiales</taxon>
        <taxon>Pycnococcaceae</taxon>
        <taxon>Pycnococcus</taxon>
    </lineage>
</organism>
<feature type="compositionally biased region" description="Acidic residues" evidence="7">
    <location>
        <begin position="283"/>
        <end position="302"/>
    </location>
</feature>
<evidence type="ECO:0000256" key="7">
    <source>
        <dbReference type="SAM" id="MobiDB-lite"/>
    </source>
</evidence>
<name>A0A830HM98_9CHLO</name>
<dbReference type="Pfam" id="PF14780">
    <property type="entry name" value="NEPRO_N"/>
    <property type="match status" value="1"/>
</dbReference>
<evidence type="ECO:0000256" key="2">
    <source>
        <dbReference type="ARBA" id="ARBA00008619"/>
    </source>
</evidence>
<keyword evidence="10" id="KW-1185">Reference proteome</keyword>